<keyword evidence="7 9" id="KW-1133">Transmembrane helix</keyword>
<keyword evidence="6 9" id="KW-0812">Transmembrane</keyword>
<evidence type="ECO:0000256" key="3">
    <source>
        <dbReference type="ARBA" id="ARBA00022448"/>
    </source>
</evidence>
<dbReference type="RefSeq" id="WP_217677485.1">
    <property type="nucleotide sequence ID" value="NZ_JAHRVA010000003.1"/>
</dbReference>
<evidence type="ECO:0000256" key="8">
    <source>
        <dbReference type="ARBA" id="ARBA00023136"/>
    </source>
</evidence>
<dbReference type="EMBL" id="JAHRVA010000003">
    <property type="protein sequence ID" value="MBV2143476.1"/>
    <property type="molecule type" value="Genomic_DNA"/>
</dbReference>
<feature type="domain" description="ABC transmembrane type-1" evidence="10">
    <location>
        <begin position="21"/>
        <end position="222"/>
    </location>
</feature>
<evidence type="ECO:0000256" key="6">
    <source>
        <dbReference type="ARBA" id="ARBA00022692"/>
    </source>
</evidence>
<evidence type="ECO:0000256" key="5">
    <source>
        <dbReference type="ARBA" id="ARBA00022519"/>
    </source>
</evidence>
<dbReference type="Proteomes" id="UP000752297">
    <property type="component" value="Unassembled WGS sequence"/>
</dbReference>
<dbReference type="Pfam" id="PF00528">
    <property type="entry name" value="BPD_transp_1"/>
    <property type="match status" value="1"/>
</dbReference>
<keyword evidence="3 9" id="KW-0813">Transport</keyword>
<evidence type="ECO:0000256" key="7">
    <source>
        <dbReference type="ARBA" id="ARBA00022989"/>
    </source>
</evidence>
<name>A0A949UUM0_9HYPH</name>
<dbReference type="InterPro" id="IPR000515">
    <property type="entry name" value="MetI-like"/>
</dbReference>
<evidence type="ECO:0000256" key="1">
    <source>
        <dbReference type="ARBA" id="ARBA00004429"/>
    </source>
</evidence>
<feature type="transmembrane region" description="Helical" evidence="9">
    <location>
        <begin position="59"/>
        <end position="84"/>
    </location>
</feature>
<dbReference type="NCBIfam" id="TIGR01726">
    <property type="entry name" value="HEQRo_perm_3TM"/>
    <property type="match status" value="1"/>
</dbReference>
<keyword evidence="8 9" id="KW-0472">Membrane</keyword>
<proteinExistence type="inferred from homology"/>
<feature type="transmembrane region" description="Helical" evidence="9">
    <location>
        <begin position="200"/>
        <end position="221"/>
    </location>
</feature>
<sequence>MIKYIEIMVGQGWANALLFAALTTILVSLFAFILGTALGSLLAWGRIGGSRPVQYLTDLYITVLRGIPELLVIYVFYFGGSAFLSMIGEAFGNTGFIGMPALAVGAIAIGLVSAAYQAEVFRGAFSVMRKGELEAAYAIGMRNSLVFRRIIVPQVMRIALPGLGNCWQIAVKESALVSVTGLVELLRQAMVGAGSTQQPFYFYFTAAALYLAITVVSMWGFDRAEKSASRSMRRA</sequence>
<feature type="transmembrane region" description="Helical" evidence="9">
    <location>
        <begin position="96"/>
        <end position="116"/>
    </location>
</feature>
<dbReference type="PANTHER" id="PTHR30133:SF2">
    <property type="entry name" value="ARGININE ABC TRANSPORTER PERMEASE PROTEIN ARTQ"/>
    <property type="match status" value="1"/>
</dbReference>
<comment type="caution">
    <text evidence="11">The sequence shown here is derived from an EMBL/GenBank/DDBJ whole genome shotgun (WGS) entry which is preliminary data.</text>
</comment>
<reference evidence="11 12" key="1">
    <citation type="submission" date="2021-06" db="EMBL/GenBank/DDBJ databases">
        <title>Falsochrobactrum tianjin sp.nov., a new petroleum-degrading bacteria isolated from oily soils.</title>
        <authorList>
            <person name="Chen G."/>
            <person name="Chen H."/>
            <person name="Tian J."/>
            <person name="Qing J."/>
            <person name="Zhong L."/>
            <person name="Ma W."/>
            <person name="Song Y."/>
            <person name="Cui X."/>
            <person name="Yan B."/>
        </authorList>
    </citation>
    <scope>NUCLEOTIDE SEQUENCE [LARGE SCALE GENOMIC DNA]</scope>
    <source>
        <strain evidence="11 12">TDYN1</strain>
    </source>
</reference>
<evidence type="ECO:0000256" key="2">
    <source>
        <dbReference type="ARBA" id="ARBA00010072"/>
    </source>
</evidence>
<dbReference type="GO" id="GO:0022857">
    <property type="term" value="F:transmembrane transporter activity"/>
    <property type="evidence" value="ECO:0007669"/>
    <property type="project" value="InterPro"/>
</dbReference>
<protein>
    <submittedName>
        <fullName evidence="11">ABC transporter permease subunit</fullName>
    </submittedName>
</protein>
<dbReference type="InterPro" id="IPR010065">
    <property type="entry name" value="AA_ABC_transptr_permease_3TM"/>
</dbReference>
<accession>A0A949UUM0</accession>
<organism evidence="11 12">
    <name type="scientific">Falsochrobactrum tianjinense</name>
    <dbReference type="NCBI Taxonomy" id="2706015"/>
    <lineage>
        <taxon>Bacteria</taxon>
        <taxon>Pseudomonadati</taxon>
        <taxon>Pseudomonadota</taxon>
        <taxon>Alphaproteobacteria</taxon>
        <taxon>Hyphomicrobiales</taxon>
        <taxon>Brucellaceae</taxon>
        <taxon>Falsochrobactrum</taxon>
    </lineage>
</organism>
<feature type="transmembrane region" description="Helical" evidence="9">
    <location>
        <begin position="12"/>
        <end position="39"/>
    </location>
</feature>
<keyword evidence="12" id="KW-1185">Reference proteome</keyword>
<dbReference type="CDD" id="cd06261">
    <property type="entry name" value="TM_PBP2"/>
    <property type="match status" value="1"/>
</dbReference>
<dbReference type="GO" id="GO:0043190">
    <property type="term" value="C:ATP-binding cassette (ABC) transporter complex"/>
    <property type="evidence" value="ECO:0007669"/>
    <property type="project" value="InterPro"/>
</dbReference>
<dbReference type="PROSITE" id="PS50928">
    <property type="entry name" value="ABC_TM1"/>
    <property type="match status" value="1"/>
</dbReference>
<evidence type="ECO:0000256" key="4">
    <source>
        <dbReference type="ARBA" id="ARBA00022475"/>
    </source>
</evidence>
<keyword evidence="5" id="KW-0997">Cell inner membrane</keyword>
<evidence type="ECO:0000313" key="11">
    <source>
        <dbReference type="EMBL" id="MBV2143476.1"/>
    </source>
</evidence>
<evidence type="ECO:0000259" key="10">
    <source>
        <dbReference type="PROSITE" id="PS50928"/>
    </source>
</evidence>
<dbReference type="InterPro" id="IPR051613">
    <property type="entry name" value="ABC_transp_permease_HisMQ"/>
</dbReference>
<keyword evidence="4" id="KW-1003">Cell membrane</keyword>
<evidence type="ECO:0000313" key="12">
    <source>
        <dbReference type="Proteomes" id="UP000752297"/>
    </source>
</evidence>
<dbReference type="PANTHER" id="PTHR30133">
    <property type="entry name" value="CATIONIC AMINO ACID TRANSPORTER, MEMBRANE COMPONENT"/>
    <property type="match status" value="1"/>
</dbReference>
<gene>
    <name evidence="11" type="ORF">KUG47_08195</name>
</gene>
<comment type="similarity">
    <text evidence="2">Belongs to the binding-protein-dependent transport system permease family. HisMQ subfamily.</text>
</comment>
<dbReference type="AlphaFoldDB" id="A0A949UUM0"/>
<evidence type="ECO:0000256" key="9">
    <source>
        <dbReference type="RuleBase" id="RU363032"/>
    </source>
</evidence>
<comment type="subcellular location">
    <subcellularLocation>
        <location evidence="1">Cell inner membrane</location>
        <topology evidence="1">Multi-pass membrane protein</topology>
    </subcellularLocation>
    <subcellularLocation>
        <location evidence="9">Cell membrane</location>
        <topology evidence="9">Multi-pass membrane protein</topology>
    </subcellularLocation>
</comment>